<dbReference type="SUPFAM" id="SSF51905">
    <property type="entry name" value="FAD/NAD(P)-binding domain"/>
    <property type="match status" value="1"/>
</dbReference>
<dbReference type="Proteomes" id="UP000050360">
    <property type="component" value="Unassembled WGS sequence"/>
</dbReference>
<evidence type="ECO:0000313" key="2">
    <source>
        <dbReference type="EMBL" id="KPQ44909.1"/>
    </source>
</evidence>
<dbReference type="Gene3D" id="3.50.50.60">
    <property type="entry name" value="FAD/NAD(P)-binding domain"/>
    <property type="match status" value="1"/>
</dbReference>
<dbReference type="Pfam" id="PF01593">
    <property type="entry name" value="Amino_oxidase"/>
    <property type="match status" value="1"/>
</dbReference>
<reference evidence="2 3" key="1">
    <citation type="submission" date="2015-09" db="EMBL/GenBank/DDBJ databases">
        <title>A metagenomics-based metabolic model of nitrate-dependent anaerobic oxidation of methane by Methanoperedens-like archaea.</title>
        <authorList>
            <person name="Arshad A."/>
            <person name="Speth D.R."/>
            <person name="De Graaf R.M."/>
            <person name="Op Den Camp H.J."/>
            <person name="Jetten M.S."/>
            <person name="Welte C.U."/>
        </authorList>
    </citation>
    <scope>NUCLEOTIDE SEQUENCE [LARGE SCALE GENOMIC DNA]</scope>
</reference>
<evidence type="ECO:0000313" key="3">
    <source>
        <dbReference type="Proteomes" id="UP000050360"/>
    </source>
</evidence>
<dbReference type="AlphaFoldDB" id="A0A0P8E394"/>
<sequence>MCNFGGVMKAVIIGAGLGGLLAGAKLTKAGYDVEIFERLPFIGGRFTNLPYKGFKLSTGALHMIPHGSRGPLAQTLKEVGADVTIIDSHPMAVILKENNEIISFHDFRNELTLTKQVKLGTVLAYSLKFKPKNDISFRDWVLKYFDDEFLFKLADSFCGWALSLTAKDVPAREMLEIIDNMYLYKGSGVPIGGCGAVTDALSGIIRSNGGRIYSQSCVEGISIENELAKGVIVNGKTIEADIVISDIGHFGTSKLYECKDKEYLDKISNVKPSKGIKICLSSDEPLIGHSGVFFTPFAKRINGINEVTNADPSLAPPGKHLVMSHQAIISDERKAEIDLGLLDLEQLFPGKKYEVLLIQSYSSEWPVNRASSGSDSGNKTPVRNLYIVGDGAKGKGGIEVEGVALGVRNVMGEIGVC</sequence>
<feature type="domain" description="Amine oxidase" evidence="1">
    <location>
        <begin position="17"/>
        <end position="402"/>
    </location>
</feature>
<dbReference type="PANTHER" id="PTHR43734:SF1">
    <property type="entry name" value="PHYTOENE DESATURASE"/>
    <property type="match status" value="1"/>
</dbReference>
<dbReference type="InterPro" id="IPR002937">
    <property type="entry name" value="Amino_oxidase"/>
</dbReference>
<dbReference type="InterPro" id="IPR036188">
    <property type="entry name" value="FAD/NAD-bd_sf"/>
</dbReference>
<protein>
    <submittedName>
        <fullName evidence="2">Phytoene dehydrogenase family protein</fullName>
    </submittedName>
</protein>
<name>A0A0P8E394_9EURY</name>
<dbReference type="EMBL" id="LKCM01000042">
    <property type="protein sequence ID" value="KPQ44909.1"/>
    <property type="molecule type" value="Genomic_DNA"/>
</dbReference>
<gene>
    <name evidence="2" type="ORF">MPEBLZ_00492</name>
</gene>
<dbReference type="Gene3D" id="3.90.660.50">
    <property type="match status" value="1"/>
</dbReference>
<proteinExistence type="predicted"/>
<dbReference type="PANTHER" id="PTHR43734">
    <property type="entry name" value="PHYTOENE DESATURASE"/>
    <property type="match status" value="1"/>
</dbReference>
<evidence type="ECO:0000259" key="1">
    <source>
        <dbReference type="Pfam" id="PF01593"/>
    </source>
</evidence>
<comment type="caution">
    <text evidence="2">The sequence shown here is derived from an EMBL/GenBank/DDBJ whole genome shotgun (WGS) entry which is preliminary data.</text>
</comment>
<dbReference type="GO" id="GO:0016491">
    <property type="term" value="F:oxidoreductase activity"/>
    <property type="evidence" value="ECO:0007669"/>
    <property type="project" value="InterPro"/>
</dbReference>
<dbReference type="PATRIC" id="fig|1719120.3.peg.532"/>
<accession>A0A0P8E394</accession>
<organism evidence="2 3">
    <name type="scientific">Candidatus Methanoperedens nitratireducens</name>
    <dbReference type="NCBI Taxonomy" id="1392998"/>
    <lineage>
        <taxon>Archaea</taxon>
        <taxon>Methanobacteriati</taxon>
        <taxon>Methanobacteriota</taxon>
        <taxon>Stenosarchaea group</taxon>
        <taxon>Methanomicrobia</taxon>
        <taxon>Methanosarcinales</taxon>
        <taxon>ANME-2 cluster</taxon>
        <taxon>Candidatus Methanoperedentaceae</taxon>
        <taxon>Candidatus Methanoperedens</taxon>
    </lineage>
</organism>